<evidence type="ECO:0000313" key="3">
    <source>
        <dbReference type="Proteomes" id="UP000035720"/>
    </source>
</evidence>
<evidence type="ECO:0000256" key="1">
    <source>
        <dbReference type="SAM" id="Phobius"/>
    </source>
</evidence>
<dbReference type="Proteomes" id="UP000035720">
    <property type="component" value="Unassembled WGS sequence"/>
</dbReference>
<proteinExistence type="predicted"/>
<keyword evidence="1" id="KW-0812">Transmembrane</keyword>
<dbReference type="STRING" id="1193518.BN13_340009"/>
<accession>A0A077M9F6</accession>
<keyword evidence="1" id="KW-1133">Transmembrane helix</keyword>
<organism evidence="2 3">
    <name type="scientific">Nostocoides jenkinsii Ben 74</name>
    <dbReference type="NCBI Taxonomy" id="1193518"/>
    <lineage>
        <taxon>Bacteria</taxon>
        <taxon>Bacillati</taxon>
        <taxon>Actinomycetota</taxon>
        <taxon>Actinomycetes</taxon>
        <taxon>Micrococcales</taxon>
        <taxon>Intrasporangiaceae</taxon>
        <taxon>Nostocoides</taxon>
    </lineage>
</organism>
<keyword evidence="3" id="KW-1185">Reference proteome</keyword>
<sequence length="109" mass="11750">MGSSGLGGGQGQVTSPGGFFSALFDFSFTRFITPMIIKFVYILATAAIGLAYVFMVAVTMSQNPAGGLLLLILGPVIAIIYLAFIRMTLEIYLAVVRMSEDIHQRLPRS</sequence>
<evidence type="ECO:0000313" key="2">
    <source>
        <dbReference type="EMBL" id="CCI53294.1"/>
    </source>
</evidence>
<name>A0A077M9F6_9MICO</name>
<keyword evidence="1" id="KW-0472">Membrane</keyword>
<feature type="transmembrane region" description="Helical" evidence="1">
    <location>
        <begin position="39"/>
        <end position="59"/>
    </location>
</feature>
<dbReference type="AlphaFoldDB" id="A0A077M9F6"/>
<reference evidence="2 3" key="1">
    <citation type="journal article" date="2013" name="ISME J.">
        <title>A metabolic model for members of the genus Tetrasphaera involved in enhanced biological phosphorus removal.</title>
        <authorList>
            <person name="Kristiansen R."/>
            <person name="Nguyen H.T.T."/>
            <person name="Saunders A.M."/>
            <person name="Nielsen J.L."/>
            <person name="Wimmer R."/>
            <person name="Le V.Q."/>
            <person name="McIlroy S.J."/>
            <person name="Petrovski S."/>
            <person name="Seviour R.J."/>
            <person name="Calteau A."/>
            <person name="Nielsen K.L."/>
            <person name="Nielsen P.H."/>
        </authorList>
    </citation>
    <scope>NUCLEOTIDE SEQUENCE [LARGE SCALE GENOMIC DNA]</scope>
    <source>
        <strain evidence="2 3">Ben 74</strain>
    </source>
</reference>
<dbReference type="EMBL" id="CAJC01000144">
    <property type="protein sequence ID" value="CCI53294.1"/>
    <property type="molecule type" value="Genomic_DNA"/>
</dbReference>
<evidence type="ECO:0008006" key="4">
    <source>
        <dbReference type="Google" id="ProtNLM"/>
    </source>
</evidence>
<dbReference type="InterPro" id="IPR025557">
    <property type="entry name" value="DUF4282"/>
</dbReference>
<protein>
    <recommendedName>
        <fullName evidence="4">DUF4282 domain-containing protein</fullName>
    </recommendedName>
</protein>
<comment type="caution">
    <text evidence="2">The sequence shown here is derived from an EMBL/GenBank/DDBJ whole genome shotgun (WGS) entry which is preliminary data.</text>
</comment>
<gene>
    <name evidence="2" type="ORF">BN13_340009</name>
</gene>
<feature type="transmembrane region" description="Helical" evidence="1">
    <location>
        <begin position="65"/>
        <end position="84"/>
    </location>
</feature>
<dbReference type="Pfam" id="PF14110">
    <property type="entry name" value="DUF4282"/>
    <property type="match status" value="1"/>
</dbReference>